<dbReference type="SUPFAM" id="SSF55120">
    <property type="entry name" value="Pseudouridine synthase"/>
    <property type="match status" value="1"/>
</dbReference>
<dbReference type="GO" id="GO:0009982">
    <property type="term" value="F:pseudouridine synthase activity"/>
    <property type="evidence" value="ECO:0007669"/>
    <property type="project" value="InterPro"/>
</dbReference>
<name>A0A161X7L5_9NOCA</name>
<comment type="catalytic activity">
    <reaction evidence="1">
        <text>a uridine in RNA = a pseudouridine in RNA</text>
        <dbReference type="Rhea" id="RHEA:48348"/>
        <dbReference type="Rhea" id="RHEA-COMP:12068"/>
        <dbReference type="Rhea" id="RHEA-COMP:12069"/>
        <dbReference type="ChEBI" id="CHEBI:65314"/>
        <dbReference type="ChEBI" id="CHEBI:65315"/>
    </reaction>
</comment>
<dbReference type="RefSeq" id="WP_067581053.1">
    <property type="nucleotide sequence ID" value="NZ_KV411303.1"/>
</dbReference>
<dbReference type="PROSITE" id="PS01129">
    <property type="entry name" value="PSI_RLU"/>
    <property type="match status" value="1"/>
</dbReference>
<evidence type="ECO:0000256" key="5">
    <source>
        <dbReference type="ARBA" id="ARBA00033164"/>
    </source>
</evidence>
<evidence type="ECO:0000313" key="8">
    <source>
        <dbReference type="Proteomes" id="UP000076512"/>
    </source>
</evidence>
<evidence type="ECO:0000313" key="7">
    <source>
        <dbReference type="EMBL" id="KZM68988.1"/>
    </source>
</evidence>
<evidence type="ECO:0000259" key="6">
    <source>
        <dbReference type="Pfam" id="PF00849"/>
    </source>
</evidence>
<sequence>MSPSPTDRHGREPATVHADWPHLRERCRIEEDDAILALDKPAGISVTGERHDTDLVELAAEHGETLYPVHRIDKVTSGLILLAKDLPAHGTLTRQFNKRTADKWYLAVTATTDLPDRGIIDLPLSVGRKNRVRIAAPREAITRTGDTWSVADRDLLAGKNYPSRTDFTTLLRTDTHTVLAVHPRTGRRHQIQHPRLPPRCLQSQLPRVQMGALVRSRPVEQGVAREGVADPGQVDADLVAAAGAGVDFWTVGGGVITGDPEELLTGVRLDG</sequence>
<keyword evidence="3" id="KW-0413">Isomerase</keyword>
<proteinExistence type="inferred from homology"/>
<accession>A0A161X7L5</accession>
<keyword evidence="8" id="KW-1185">Reference proteome</keyword>
<protein>
    <recommendedName>
        <fullName evidence="4">RNA pseudouridylate synthase</fullName>
    </recommendedName>
    <alternativeName>
        <fullName evidence="5">RNA-uridine isomerase</fullName>
    </alternativeName>
</protein>
<organism evidence="7 8">
    <name type="scientific">Nocardia terpenica</name>
    <dbReference type="NCBI Taxonomy" id="455432"/>
    <lineage>
        <taxon>Bacteria</taxon>
        <taxon>Bacillati</taxon>
        <taxon>Actinomycetota</taxon>
        <taxon>Actinomycetes</taxon>
        <taxon>Mycobacteriales</taxon>
        <taxon>Nocardiaceae</taxon>
        <taxon>Nocardia</taxon>
    </lineage>
</organism>
<feature type="domain" description="Pseudouridine synthase RsuA/RluA-like" evidence="6">
    <location>
        <begin position="36"/>
        <end position="192"/>
    </location>
</feature>
<dbReference type="InterPro" id="IPR020103">
    <property type="entry name" value="PsdUridine_synth_cat_dom_sf"/>
</dbReference>
<evidence type="ECO:0000256" key="2">
    <source>
        <dbReference type="ARBA" id="ARBA00010876"/>
    </source>
</evidence>
<comment type="similarity">
    <text evidence="2">Belongs to the pseudouridine synthase RluA family.</text>
</comment>
<gene>
    <name evidence="7" type="ORF">AWN90_14675</name>
</gene>
<dbReference type="InterPro" id="IPR006224">
    <property type="entry name" value="PsdUridine_synth_RluA-like_CS"/>
</dbReference>
<evidence type="ECO:0000256" key="1">
    <source>
        <dbReference type="ARBA" id="ARBA00000073"/>
    </source>
</evidence>
<evidence type="ECO:0000256" key="3">
    <source>
        <dbReference type="ARBA" id="ARBA00023235"/>
    </source>
</evidence>
<dbReference type="PANTHER" id="PTHR21600">
    <property type="entry name" value="MITOCHONDRIAL RNA PSEUDOURIDINE SYNTHASE"/>
    <property type="match status" value="1"/>
</dbReference>
<dbReference type="STRING" id="455432.AWN90_14675"/>
<dbReference type="Gene3D" id="3.30.2350.10">
    <property type="entry name" value="Pseudouridine synthase"/>
    <property type="match status" value="1"/>
</dbReference>
<dbReference type="GO" id="GO:0000455">
    <property type="term" value="P:enzyme-directed rRNA pseudouridine synthesis"/>
    <property type="evidence" value="ECO:0007669"/>
    <property type="project" value="TreeGrafter"/>
</dbReference>
<dbReference type="AlphaFoldDB" id="A0A161X7L5"/>
<dbReference type="GO" id="GO:0003723">
    <property type="term" value="F:RNA binding"/>
    <property type="evidence" value="ECO:0007669"/>
    <property type="project" value="InterPro"/>
</dbReference>
<dbReference type="InterPro" id="IPR050188">
    <property type="entry name" value="RluA_PseudoU_synthase"/>
</dbReference>
<reference evidence="7 8" key="1">
    <citation type="submission" date="2016-04" db="EMBL/GenBank/DDBJ databases">
        <authorList>
            <person name="Evans L.H."/>
            <person name="Alamgir A."/>
            <person name="Owens N."/>
            <person name="Weber N.D."/>
            <person name="Virtaneva K."/>
            <person name="Barbian K."/>
            <person name="Babar A."/>
            <person name="Rosenke K."/>
        </authorList>
    </citation>
    <scope>NUCLEOTIDE SEQUENCE [LARGE SCALE GENOMIC DNA]</scope>
    <source>
        <strain evidence="7 8">IFM 0406</strain>
    </source>
</reference>
<dbReference type="Proteomes" id="UP000076512">
    <property type="component" value="Unassembled WGS sequence"/>
</dbReference>
<dbReference type="InterPro" id="IPR006145">
    <property type="entry name" value="PsdUridine_synth_RsuA/RluA"/>
</dbReference>
<evidence type="ECO:0000256" key="4">
    <source>
        <dbReference type="ARBA" id="ARBA00031870"/>
    </source>
</evidence>
<dbReference type="PANTHER" id="PTHR21600:SF44">
    <property type="entry name" value="RIBOSOMAL LARGE SUBUNIT PSEUDOURIDINE SYNTHASE D"/>
    <property type="match status" value="1"/>
</dbReference>
<dbReference type="Pfam" id="PF00849">
    <property type="entry name" value="PseudoU_synth_2"/>
    <property type="match status" value="1"/>
</dbReference>
<dbReference type="EMBL" id="LWGR01000021">
    <property type="protein sequence ID" value="KZM68988.1"/>
    <property type="molecule type" value="Genomic_DNA"/>
</dbReference>
<dbReference type="GO" id="GO:0140098">
    <property type="term" value="F:catalytic activity, acting on RNA"/>
    <property type="evidence" value="ECO:0007669"/>
    <property type="project" value="UniProtKB-ARBA"/>
</dbReference>
<comment type="caution">
    <text evidence="7">The sequence shown here is derived from an EMBL/GenBank/DDBJ whole genome shotgun (WGS) entry which is preliminary data.</text>
</comment>
<dbReference type="CDD" id="cd02869">
    <property type="entry name" value="PseudoU_synth_RluA_like"/>
    <property type="match status" value="1"/>
</dbReference>